<keyword evidence="9" id="KW-1185">Reference proteome</keyword>
<feature type="transmembrane region" description="Helical" evidence="7">
    <location>
        <begin position="424"/>
        <end position="443"/>
    </location>
</feature>
<keyword evidence="6 7" id="KW-0472">Membrane</keyword>
<feature type="transmembrane region" description="Helical" evidence="7">
    <location>
        <begin position="64"/>
        <end position="88"/>
    </location>
</feature>
<comment type="subcellular location">
    <subcellularLocation>
        <location evidence="1">Membrane</location>
        <topology evidence="1">Multi-pass membrane protein</topology>
    </subcellularLocation>
</comment>
<feature type="transmembrane region" description="Helical" evidence="7">
    <location>
        <begin position="144"/>
        <end position="162"/>
    </location>
</feature>
<feature type="transmembrane region" description="Helical" evidence="7">
    <location>
        <begin position="386"/>
        <end position="412"/>
    </location>
</feature>
<dbReference type="PANTHER" id="PTHR43337">
    <property type="entry name" value="XANTHINE/URACIL PERMEASE C887.17-RELATED"/>
    <property type="match status" value="1"/>
</dbReference>
<sequence>MWVGEGAFESQVERMNKFFKLKEHNTTVRRETIAALTSFFAAVYIIIVNASILSDSGIAIEPLIISTVLSSLLGCILVGFISNAPLIIMPGMGINALFTYTIVKTLGLTFYEGLATVVIAGILFVIIALTPLAKIITEAIPSNFKAAITVGIGLFITLIGLGKSGLVVSDPSTLLKLGNITSPEVIAFIIIMIITLILFIKNVPGGFLISIILGTIISIFMGIVDVSNLTFSLPDFNAYKDIFFNADFGGMTNPNFWIATFSLTLVLVFENIGLLHGQLTGMLNVPEKAPKALSAIAFSVIGYGFLGSSPPVSTVEGAAGIAAGGRTGLTSIITGLLFLASIFFIPFISIIPNAALSPILIIIGSLMFQNLKYIDFDDLTELFPAFIIIILIPLTYSIVDGIAFGFILYPICKLFTNKKKDVSITMYITSLIFLIYFIVQGFIH</sequence>
<dbReference type="EMBL" id="FOMG01000043">
    <property type="protein sequence ID" value="SFD40812.1"/>
    <property type="molecule type" value="Genomic_DNA"/>
</dbReference>
<comment type="similarity">
    <text evidence="2">Belongs to the nucleobase:cation symporter-2 (NCS2) (TC 2.A.40) family. Azg-like subfamily.</text>
</comment>
<keyword evidence="3" id="KW-0813">Transport</keyword>
<evidence type="ECO:0000256" key="5">
    <source>
        <dbReference type="ARBA" id="ARBA00022989"/>
    </source>
</evidence>
<feature type="transmembrane region" description="Helical" evidence="7">
    <location>
        <begin position="355"/>
        <end position="374"/>
    </location>
</feature>
<feature type="transmembrane region" description="Helical" evidence="7">
    <location>
        <begin position="289"/>
        <end position="308"/>
    </location>
</feature>
<evidence type="ECO:0000256" key="1">
    <source>
        <dbReference type="ARBA" id="ARBA00004141"/>
    </source>
</evidence>
<evidence type="ECO:0000256" key="6">
    <source>
        <dbReference type="ARBA" id="ARBA00023136"/>
    </source>
</evidence>
<feature type="transmembrane region" description="Helical" evidence="7">
    <location>
        <begin position="328"/>
        <end position="348"/>
    </location>
</feature>
<dbReference type="STRING" id="119641.SAMN05421842_1431"/>
<dbReference type="AlphaFoldDB" id="A0A1I1S387"/>
<dbReference type="GO" id="GO:0005345">
    <property type="term" value="F:purine nucleobase transmembrane transporter activity"/>
    <property type="evidence" value="ECO:0007669"/>
    <property type="project" value="TreeGrafter"/>
</dbReference>
<organism evidence="8 9">
    <name type="scientific">Clostridium uliginosum</name>
    <dbReference type="NCBI Taxonomy" id="119641"/>
    <lineage>
        <taxon>Bacteria</taxon>
        <taxon>Bacillati</taxon>
        <taxon>Bacillota</taxon>
        <taxon>Clostridia</taxon>
        <taxon>Eubacteriales</taxon>
        <taxon>Clostridiaceae</taxon>
        <taxon>Clostridium</taxon>
    </lineage>
</organism>
<keyword evidence="5 7" id="KW-1133">Transmembrane helix</keyword>
<keyword evidence="4 7" id="KW-0812">Transmembrane</keyword>
<accession>A0A1I1S387</accession>
<dbReference type="Pfam" id="PF00860">
    <property type="entry name" value="Xan_ur_permease"/>
    <property type="match status" value="1"/>
</dbReference>
<name>A0A1I1S387_9CLOT</name>
<feature type="transmembrane region" description="Helical" evidence="7">
    <location>
        <begin position="207"/>
        <end position="224"/>
    </location>
</feature>
<dbReference type="InterPro" id="IPR006043">
    <property type="entry name" value="NCS2"/>
</dbReference>
<dbReference type="GO" id="GO:0005886">
    <property type="term" value="C:plasma membrane"/>
    <property type="evidence" value="ECO:0007669"/>
    <property type="project" value="TreeGrafter"/>
</dbReference>
<evidence type="ECO:0000313" key="8">
    <source>
        <dbReference type="EMBL" id="SFD40812.1"/>
    </source>
</evidence>
<evidence type="ECO:0000256" key="3">
    <source>
        <dbReference type="ARBA" id="ARBA00022448"/>
    </source>
</evidence>
<dbReference type="PANTHER" id="PTHR43337:SF2">
    <property type="entry name" value="XANTHINE_URACIL PERMEASE"/>
    <property type="match status" value="1"/>
</dbReference>
<dbReference type="Proteomes" id="UP000199263">
    <property type="component" value="Unassembled WGS sequence"/>
</dbReference>
<gene>
    <name evidence="8" type="ORF">SAMN05421842_1431</name>
</gene>
<feature type="transmembrane region" description="Helical" evidence="7">
    <location>
        <begin position="256"/>
        <end position="277"/>
    </location>
</feature>
<evidence type="ECO:0000256" key="4">
    <source>
        <dbReference type="ARBA" id="ARBA00022692"/>
    </source>
</evidence>
<protein>
    <submittedName>
        <fullName evidence="8">Putative MFS transporter, AGZA family, xanthine/uracil permease</fullName>
    </submittedName>
</protein>
<evidence type="ECO:0000256" key="2">
    <source>
        <dbReference type="ARBA" id="ARBA00005697"/>
    </source>
</evidence>
<reference evidence="8 9" key="1">
    <citation type="submission" date="2016-10" db="EMBL/GenBank/DDBJ databases">
        <authorList>
            <person name="de Groot N.N."/>
        </authorList>
    </citation>
    <scope>NUCLEOTIDE SEQUENCE [LARGE SCALE GENOMIC DNA]</scope>
    <source>
        <strain evidence="8 9">DSM 12992</strain>
    </source>
</reference>
<feature type="transmembrane region" description="Helical" evidence="7">
    <location>
        <begin position="182"/>
        <end position="200"/>
    </location>
</feature>
<proteinExistence type="inferred from homology"/>
<evidence type="ECO:0000256" key="7">
    <source>
        <dbReference type="SAM" id="Phobius"/>
    </source>
</evidence>
<dbReference type="InterPro" id="IPR045018">
    <property type="entry name" value="Azg-like"/>
</dbReference>
<feature type="transmembrane region" description="Helical" evidence="7">
    <location>
        <begin position="108"/>
        <end position="132"/>
    </location>
</feature>
<feature type="transmembrane region" description="Helical" evidence="7">
    <location>
        <begin position="33"/>
        <end position="52"/>
    </location>
</feature>
<evidence type="ECO:0000313" key="9">
    <source>
        <dbReference type="Proteomes" id="UP000199263"/>
    </source>
</evidence>